<proteinExistence type="predicted"/>
<evidence type="ECO:0000313" key="1">
    <source>
        <dbReference type="EMBL" id="KAF7336433.1"/>
    </source>
</evidence>
<dbReference type="Proteomes" id="UP000623467">
    <property type="component" value="Unassembled WGS sequence"/>
</dbReference>
<sequence>MAIFTAFGLDSKTESLVGKNVHNHFNILTMWGDLNHLFDMLIIWLEEVDGEENTYKIVSSNEKLLSLMGPLPERVTFRVDPDLVRACNERNTAVPTLPSRSLLAVRAACSRVAHLSGAVEQVQQILHDLEDTSVMAEDGGSAHLLEFRLVQSLRTVDIEANQPL</sequence>
<dbReference type="OrthoDB" id="2104739at2759"/>
<gene>
    <name evidence="1" type="ORF">MSAN_02297300</name>
</gene>
<protein>
    <submittedName>
        <fullName evidence="1">Uncharacterized protein</fullName>
    </submittedName>
</protein>
<accession>A0A8H7CIB6</accession>
<reference evidence="1" key="1">
    <citation type="submission" date="2020-05" db="EMBL/GenBank/DDBJ databases">
        <title>Mycena genomes resolve the evolution of fungal bioluminescence.</title>
        <authorList>
            <person name="Tsai I.J."/>
        </authorList>
    </citation>
    <scope>NUCLEOTIDE SEQUENCE</scope>
    <source>
        <strain evidence="1">160909Yilan</strain>
    </source>
</reference>
<organism evidence="1 2">
    <name type="scientific">Mycena sanguinolenta</name>
    <dbReference type="NCBI Taxonomy" id="230812"/>
    <lineage>
        <taxon>Eukaryota</taxon>
        <taxon>Fungi</taxon>
        <taxon>Dikarya</taxon>
        <taxon>Basidiomycota</taxon>
        <taxon>Agaricomycotina</taxon>
        <taxon>Agaricomycetes</taxon>
        <taxon>Agaricomycetidae</taxon>
        <taxon>Agaricales</taxon>
        <taxon>Marasmiineae</taxon>
        <taxon>Mycenaceae</taxon>
        <taxon>Mycena</taxon>
    </lineage>
</organism>
<comment type="caution">
    <text evidence="1">The sequence shown here is derived from an EMBL/GenBank/DDBJ whole genome shotgun (WGS) entry which is preliminary data.</text>
</comment>
<evidence type="ECO:0000313" key="2">
    <source>
        <dbReference type="Proteomes" id="UP000623467"/>
    </source>
</evidence>
<dbReference type="AlphaFoldDB" id="A0A8H7CIB6"/>
<name>A0A8H7CIB6_9AGAR</name>
<dbReference type="EMBL" id="JACAZH010000037">
    <property type="protein sequence ID" value="KAF7336433.1"/>
    <property type="molecule type" value="Genomic_DNA"/>
</dbReference>
<keyword evidence="2" id="KW-1185">Reference proteome</keyword>